<gene>
    <name evidence="3" type="ORF">HFQ381_LOCUS22052</name>
    <name evidence="2" type="ORF">LUA448_LOCUS12866</name>
</gene>
<name>A0A820QYL1_9BILA</name>
<comment type="caution">
    <text evidence="3">The sequence shown here is derived from an EMBL/GenBank/DDBJ whole genome shotgun (WGS) entry which is preliminary data.</text>
</comment>
<keyword evidence="1" id="KW-0472">Membrane</keyword>
<evidence type="ECO:0008006" key="5">
    <source>
        <dbReference type="Google" id="ProtNLM"/>
    </source>
</evidence>
<dbReference type="EMBL" id="CAJOBO010002041">
    <property type="protein sequence ID" value="CAF4427244.1"/>
    <property type="molecule type" value="Genomic_DNA"/>
</dbReference>
<sequence length="192" mass="22305">MNNTSSSISSALMAAPYQLNIWFGIFLWVTGNLGSIGNMLVFRSPTFRNLFLEAICDFFYFYFVLTTRILQKGFQVHVTTRYDVICKLRQFFSVWGNQVSFTLFSLATIDRLLSTQRANIYRQWSNRIPLAYKVCMVCALIWLLFIGHRLILYKAKNGKCAPRSEFYAYFDNYIEIALTAICPPVVMIVRAY</sequence>
<organism evidence="3 4">
    <name type="scientific">Rotaria socialis</name>
    <dbReference type="NCBI Taxonomy" id="392032"/>
    <lineage>
        <taxon>Eukaryota</taxon>
        <taxon>Metazoa</taxon>
        <taxon>Spiralia</taxon>
        <taxon>Gnathifera</taxon>
        <taxon>Rotifera</taxon>
        <taxon>Eurotatoria</taxon>
        <taxon>Bdelloidea</taxon>
        <taxon>Philodinida</taxon>
        <taxon>Philodinidae</taxon>
        <taxon>Rotaria</taxon>
    </lineage>
</organism>
<feature type="transmembrane region" description="Helical" evidence="1">
    <location>
        <begin position="90"/>
        <end position="109"/>
    </location>
</feature>
<dbReference type="Proteomes" id="UP000663833">
    <property type="component" value="Unassembled WGS sequence"/>
</dbReference>
<dbReference type="Proteomes" id="UP000663851">
    <property type="component" value="Unassembled WGS sequence"/>
</dbReference>
<feature type="transmembrane region" description="Helical" evidence="1">
    <location>
        <begin position="20"/>
        <end position="41"/>
    </location>
</feature>
<protein>
    <recommendedName>
        <fullName evidence="5">G-protein coupled receptors family 1 profile domain-containing protein</fullName>
    </recommendedName>
</protein>
<feature type="transmembrane region" description="Helical" evidence="1">
    <location>
        <begin position="172"/>
        <end position="189"/>
    </location>
</feature>
<evidence type="ECO:0000313" key="4">
    <source>
        <dbReference type="Proteomes" id="UP000663851"/>
    </source>
</evidence>
<evidence type="ECO:0000313" key="3">
    <source>
        <dbReference type="EMBL" id="CAF4427244.1"/>
    </source>
</evidence>
<dbReference type="EMBL" id="CAJNYD010001545">
    <property type="protein sequence ID" value="CAF3348833.1"/>
    <property type="molecule type" value="Genomic_DNA"/>
</dbReference>
<dbReference type="AlphaFoldDB" id="A0A820QYL1"/>
<keyword evidence="1" id="KW-1133">Transmembrane helix</keyword>
<feature type="transmembrane region" description="Helical" evidence="1">
    <location>
        <begin position="130"/>
        <end position="152"/>
    </location>
</feature>
<dbReference type="Gene3D" id="1.20.1070.10">
    <property type="entry name" value="Rhodopsin 7-helix transmembrane proteins"/>
    <property type="match status" value="1"/>
</dbReference>
<reference evidence="3" key="1">
    <citation type="submission" date="2021-02" db="EMBL/GenBank/DDBJ databases">
        <authorList>
            <person name="Nowell W R."/>
        </authorList>
    </citation>
    <scope>NUCLEOTIDE SEQUENCE</scope>
</reference>
<proteinExistence type="predicted"/>
<keyword evidence="1" id="KW-0812">Transmembrane</keyword>
<dbReference type="SUPFAM" id="SSF81321">
    <property type="entry name" value="Family A G protein-coupled receptor-like"/>
    <property type="match status" value="1"/>
</dbReference>
<evidence type="ECO:0000256" key="1">
    <source>
        <dbReference type="SAM" id="Phobius"/>
    </source>
</evidence>
<accession>A0A820QYL1</accession>
<feature type="transmembrane region" description="Helical" evidence="1">
    <location>
        <begin position="50"/>
        <end position="70"/>
    </location>
</feature>
<evidence type="ECO:0000313" key="2">
    <source>
        <dbReference type="EMBL" id="CAF3348833.1"/>
    </source>
</evidence>